<evidence type="ECO:0000313" key="1">
    <source>
        <dbReference type="EMBL" id="KAA2260081.1"/>
    </source>
</evidence>
<keyword evidence="2" id="KW-1185">Reference proteome</keyword>
<organism evidence="1 2">
    <name type="scientific">Solihabitans fulvus</name>
    <dbReference type="NCBI Taxonomy" id="1892852"/>
    <lineage>
        <taxon>Bacteria</taxon>
        <taxon>Bacillati</taxon>
        <taxon>Actinomycetota</taxon>
        <taxon>Actinomycetes</taxon>
        <taxon>Pseudonocardiales</taxon>
        <taxon>Pseudonocardiaceae</taxon>
        <taxon>Solihabitans</taxon>
    </lineage>
</organism>
<reference evidence="1 2" key="2">
    <citation type="submission" date="2019-09" db="EMBL/GenBank/DDBJ databases">
        <authorList>
            <person name="Jin C."/>
        </authorList>
    </citation>
    <scope>NUCLEOTIDE SEQUENCE [LARGE SCALE GENOMIC DNA]</scope>
    <source>
        <strain evidence="1 2">AN110305</strain>
    </source>
</reference>
<dbReference type="Proteomes" id="UP000323454">
    <property type="component" value="Unassembled WGS sequence"/>
</dbReference>
<gene>
    <name evidence="1" type="ORF">F0L68_20345</name>
</gene>
<evidence type="ECO:0000313" key="2">
    <source>
        <dbReference type="Proteomes" id="UP000323454"/>
    </source>
</evidence>
<proteinExistence type="predicted"/>
<protein>
    <recommendedName>
        <fullName evidence="3">DAGKc domain-containing protein</fullName>
    </recommendedName>
</protein>
<dbReference type="EMBL" id="VUOB01000037">
    <property type="protein sequence ID" value="KAA2260081.1"/>
    <property type="molecule type" value="Genomic_DNA"/>
</dbReference>
<sequence>MRGIVLACGNAGGHTELPSFTERDDLRLQRVPVTPGKADLDPVLSELGDLRLVVAGTDADLAAVVLRLLRTERLGEIPIGYLPADHDSEVAKLWGLSTDPGRALDVALGGEPDPVPLVRDDVGGVLLGLGVIAPVRGVGYCDDNQVLRGQAARVEVTADPDRKLGLVVHVTRRGLIGRRTTTTQGRAFQVGCLPTTVTSDGVRHPRPMNKWTWYRHTEDLRLVRGLA</sequence>
<evidence type="ECO:0008006" key="3">
    <source>
        <dbReference type="Google" id="ProtNLM"/>
    </source>
</evidence>
<dbReference type="OrthoDB" id="5189801at2"/>
<name>A0A5B2XAI4_9PSEU</name>
<reference evidence="1 2" key="1">
    <citation type="submission" date="2019-09" db="EMBL/GenBank/DDBJ databases">
        <title>Goodfellowia gen. nov., a new genus of the Pseudonocardineae related to Actinoalloteichus, containing Goodfellowia coeruleoviolacea gen. nov., comb. nov. gen. nov., comb. nov.</title>
        <authorList>
            <person name="Labeda D."/>
        </authorList>
    </citation>
    <scope>NUCLEOTIDE SEQUENCE [LARGE SCALE GENOMIC DNA]</scope>
    <source>
        <strain evidence="1 2">AN110305</strain>
    </source>
</reference>
<comment type="caution">
    <text evidence="1">The sequence shown here is derived from an EMBL/GenBank/DDBJ whole genome shotgun (WGS) entry which is preliminary data.</text>
</comment>
<dbReference type="AlphaFoldDB" id="A0A5B2XAI4"/>
<accession>A0A5B2XAI4</accession>
<dbReference type="RefSeq" id="WP_149851210.1">
    <property type="nucleotide sequence ID" value="NZ_VUOB01000037.1"/>
</dbReference>